<gene>
    <name evidence="1" type="ORF">B723_12405</name>
</gene>
<evidence type="ECO:0000313" key="1">
    <source>
        <dbReference type="EMBL" id="AKV10838.1"/>
    </source>
</evidence>
<dbReference type="AlphaFoldDB" id="A0A0K1QYN1"/>
<dbReference type="EMBL" id="CP010945">
    <property type="protein sequence ID" value="AKV10838.1"/>
    <property type="molecule type" value="Genomic_DNA"/>
</dbReference>
<proteinExistence type="predicted"/>
<evidence type="ECO:0000313" key="2">
    <source>
        <dbReference type="Proteomes" id="UP000017175"/>
    </source>
</evidence>
<organism evidence="1 2">
    <name type="scientific">Pseudomonas fluorescens NCIMB 11764</name>
    <dbReference type="NCBI Taxonomy" id="1221522"/>
    <lineage>
        <taxon>Bacteria</taxon>
        <taxon>Pseudomonadati</taxon>
        <taxon>Pseudomonadota</taxon>
        <taxon>Gammaproteobacteria</taxon>
        <taxon>Pseudomonadales</taxon>
        <taxon>Pseudomonadaceae</taxon>
        <taxon>Pseudomonas</taxon>
    </lineage>
</organism>
<dbReference type="OrthoDB" id="6904776at2"/>
<protein>
    <submittedName>
        <fullName evidence="1">Prophage PssSM-01</fullName>
    </submittedName>
</protein>
<sequence>MIREQNPECEYRAALQSAALTYMQRHQAEHLGNDQQLFTRTVSHLQATLEVPVYLAEKLTGLAYVELRSGAGQRRIDLKRSSESVAVLIDPAVGKSFAIPVAQIFQYLVDATEPQSTPPFN</sequence>
<reference evidence="1 2" key="1">
    <citation type="journal article" date="2012" name="J. Bacteriol.">
        <title>Draft genome sequence of the cyanide-utilizing bacterium Pseudomonas fluorescens strain NCIMB 11764.</title>
        <authorList>
            <person name="Vilo C.A."/>
            <person name="Benedik M.J."/>
            <person name="Kunz D.A."/>
            <person name="Dong Q."/>
        </authorList>
    </citation>
    <scope>NUCLEOTIDE SEQUENCE [LARGE SCALE GENOMIC DNA]</scope>
    <source>
        <strain evidence="1 2">NCIMB 11764</strain>
    </source>
</reference>
<dbReference type="Proteomes" id="UP000017175">
    <property type="component" value="Chromosome"/>
</dbReference>
<accession>A0A0K1QYN1</accession>
<name>A0A0K1QYN1_PSEFL</name>
<dbReference type="eggNOG" id="ENOG5031TNM">
    <property type="taxonomic scope" value="Bacteria"/>
</dbReference>